<evidence type="ECO:0000313" key="7">
    <source>
        <dbReference type="EMBL" id="KIR66918.1"/>
    </source>
</evidence>
<evidence type="ECO:0000256" key="3">
    <source>
        <dbReference type="ARBA" id="ARBA00022692"/>
    </source>
</evidence>
<dbReference type="PANTHER" id="PTHR30213">
    <property type="entry name" value="INNER MEMBRANE PROTEIN YHJD"/>
    <property type="match status" value="1"/>
</dbReference>
<dbReference type="EMBL" id="JXSX01000001">
    <property type="protein sequence ID" value="KIR66918.1"/>
    <property type="molecule type" value="Genomic_DNA"/>
</dbReference>
<keyword evidence="8" id="KW-1185">Reference proteome</keyword>
<keyword evidence="2" id="KW-1003">Cell membrane</keyword>
<dbReference type="PANTHER" id="PTHR30213:SF0">
    <property type="entry name" value="UPF0761 MEMBRANE PROTEIN YIHY"/>
    <property type="match status" value="1"/>
</dbReference>
<organism evidence="7 8">
    <name type="scientific">Micromonospora haikouensis</name>
    <dbReference type="NCBI Taxonomy" id="686309"/>
    <lineage>
        <taxon>Bacteria</taxon>
        <taxon>Bacillati</taxon>
        <taxon>Actinomycetota</taxon>
        <taxon>Actinomycetes</taxon>
        <taxon>Micromonosporales</taxon>
        <taxon>Micromonosporaceae</taxon>
        <taxon>Micromonospora</taxon>
    </lineage>
</organism>
<dbReference type="Proteomes" id="UP000032254">
    <property type="component" value="Unassembled WGS sequence"/>
</dbReference>
<proteinExistence type="predicted"/>
<dbReference type="RefSeq" id="WP_043964365.1">
    <property type="nucleotide sequence ID" value="NZ_JBIAOP010000003.1"/>
</dbReference>
<sequence>MAATTEPDTAVLDDGRARRPRRVRQLSWPTWRGVLVRSGRNFVKDNCADWAAALTYYGVLALFPSTIVVVALVGLVSDGERTVDTVIDLARDVGAGSVVGNEGFVSVVRGVVDQSGGAKTLLSFGLLGALWSASGFIGAFTRASNAIYGVQEGRPVWKLRPLQIGLAAVTMLLLAVVATGLIVSGPVADAVGDLLGAGGLARTVWGVAKWPVLAMVMMVLLSLLFWIAPNVRQPRFRWLTPGGAVALVSWALASFGFGLYVANFGSYDVTYGSLGAVIAFLVWLYLSNSALMLGVQINAELQRGRALQAGEPDPEEPVLPPRSPAAG</sequence>
<dbReference type="Pfam" id="PF03631">
    <property type="entry name" value="Virul_fac_BrkB"/>
    <property type="match status" value="1"/>
</dbReference>
<evidence type="ECO:0000256" key="6">
    <source>
        <dbReference type="SAM" id="Phobius"/>
    </source>
</evidence>
<dbReference type="NCBIfam" id="TIGR00765">
    <property type="entry name" value="yihY_not_rbn"/>
    <property type="match status" value="1"/>
</dbReference>
<feature type="transmembrane region" description="Helical" evidence="6">
    <location>
        <begin position="274"/>
        <end position="295"/>
    </location>
</feature>
<evidence type="ECO:0000256" key="4">
    <source>
        <dbReference type="ARBA" id="ARBA00022989"/>
    </source>
</evidence>
<dbReference type="PATRIC" id="fig|47853.6.peg.2619"/>
<dbReference type="OrthoDB" id="9781030at2"/>
<keyword evidence="3 6" id="KW-0812">Transmembrane</keyword>
<feature type="transmembrane region" description="Helical" evidence="6">
    <location>
        <begin position="208"/>
        <end position="227"/>
    </location>
</feature>
<keyword evidence="4 6" id="KW-1133">Transmembrane helix</keyword>
<protein>
    <submittedName>
        <fullName evidence="7">Ribonuclease</fullName>
    </submittedName>
</protein>
<comment type="subcellular location">
    <subcellularLocation>
        <location evidence="1">Cell membrane</location>
        <topology evidence="1">Multi-pass membrane protein</topology>
    </subcellularLocation>
</comment>
<feature type="transmembrane region" description="Helical" evidence="6">
    <location>
        <begin position="121"/>
        <end position="143"/>
    </location>
</feature>
<feature type="transmembrane region" description="Helical" evidence="6">
    <location>
        <begin position="54"/>
        <end position="76"/>
    </location>
</feature>
<feature type="transmembrane region" description="Helical" evidence="6">
    <location>
        <begin position="239"/>
        <end position="262"/>
    </location>
</feature>
<name>A0A0D0W2A8_9ACTN</name>
<gene>
    <name evidence="7" type="ORF">TK50_12380</name>
</gene>
<accession>A0A0D0W2A8</accession>
<keyword evidence="5 6" id="KW-0472">Membrane</keyword>
<evidence type="ECO:0000256" key="2">
    <source>
        <dbReference type="ARBA" id="ARBA00022475"/>
    </source>
</evidence>
<dbReference type="GO" id="GO:0005886">
    <property type="term" value="C:plasma membrane"/>
    <property type="evidence" value="ECO:0007669"/>
    <property type="project" value="UniProtKB-SubCell"/>
</dbReference>
<evidence type="ECO:0000256" key="5">
    <source>
        <dbReference type="ARBA" id="ARBA00023136"/>
    </source>
</evidence>
<reference evidence="7 8" key="1">
    <citation type="submission" date="2015-01" db="EMBL/GenBank/DDBJ databases">
        <title>Sequencing and annotation of Micromonospora carbonacea strain JXNU-1 genome.</title>
        <authorList>
            <person name="Long Z."/>
            <person name="Huang Y."/>
            <person name="Jiang Y."/>
        </authorList>
    </citation>
    <scope>NUCLEOTIDE SEQUENCE [LARGE SCALE GENOMIC DNA]</scope>
    <source>
        <strain evidence="7 8">JXNU-1</strain>
    </source>
</reference>
<dbReference type="AlphaFoldDB" id="A0A0D0W2A8"/>
<comment type="caution">
    <text evidence="7">The sequence shown here is derived from an EMBL/GenBank/DDBJ whole genome shotgun (WGS) entry which is preliminary data.</text>
</comment>
<evidence type="ECO:0000313" key="8">
    <source>
        <dbReference type="Proteomes" id="UP000032254"/>
    </source>
</evidence>
<dbReference type="GeneID" id="301304920"/>
<evidence type="ECO:0000256" key="1">
    <source>
        <dbReference type="ARBA" id="ARBA00004651"/>
    </source>
</evidence>
<dbReference type="PIRSF" id="PIRSF035875">
    <property type="entry name" value="RNase_BN"/>
    <property type="match status" value="1"/>
</dbReference>
<dbReference type="InterPro" id="IPR017039">
    <property type="entry name" value="Virul_fac_BrkB"/>
</dbReference>
<feature type="transmembrane region" description="Helical" evidence="6">
    <location>
        <begin position="164"/>
        <end position="188"/>
    </location>
</feature>